<dbReference type="CDD" id="cd02947">
    <property type="entry name" value="TRX_family"/>
    <property type="match status" value="1"/>
</dbReference>
<sequence>MVKLKNIFSRSKSDQRLNNIETISTDEDFTKIIKSDKLFFIYFNRHDCKNCLKTNKIINEVINYFNEKDILFLSLTPDLKSNLKIYKKYNIRYTPRFMICKGNEILEKESEIINNMHIIELLEKFQKKI</sequence>
<reference evidence="1" key="1">
    <citation type="submission" date="2019-09" db="EMBL/GenBank/DDBJ databases">
        <authorList>
            <person name="Needham M D."/>
        </authorList>
    </citation>
    <scope>NUCLEOTIDE SEQUENCE</scope>
</reference>
<dbReference type="EMBL" id="CABVLZ010000010">
    <property type="protein sequence ID" value="VVU95734.1"/>
    <property type="molecule type" value="Genomic_DNA"/>
</dbReference>
<dbReference type="InterPro" id="IPR036249">
    <property type="entry name" value="Thioredoxin-like_sf"/>
</dbReference>
<proteinExistence type="predicted"/>
<dbReference type="AlphaFoldDB" id="A0A5E8CLC9"/>
<evidence type="ECO:0000313" key="1">
    <source>
        <dbReference type="EMBL" id="VVU95734.1"/>
    </source>
</evidence>
<dbReference type="InterPro" id="IPR046698">
    <property type="entry name" value="PedC-like"/>
</dbReference>
<organism evidence="1">
    <name type="scientific">seawater metagenome</name>
    <dbReference type="NCBI Taxonomy" id="1561972"/>
    <lineage>
        <taxon>unclassified sequences</taxon>
        <taxon>metagenomes</taxon>
        <taxon>ecological metagenomes</taxon>
    </lineage>
</organism>
<dbReference type="Pfam" id="PF20207">
    <property type="entry name" value="DUF6568"/>
    <property type="match status" value="1"/>
</dbReference>
<protein>
    <submittedName>
        <fullName evidence="1">Uncharacterized protein</fullName>
    </submittedName>
</protein>
<dbReference type="SUPFAM" id="SSF52833">
    <property type="entry name" value="Thioredoxin-like"/>
    <property type="match status" value="1"/>
</dbReference>
<dbReference type="Gene3D" id="3.40.30.10">
    <property type="entry name" value="Glutaredoxin"/>
    <property type="match status" value="1"/>
</dbReference>
<name>A0A5E8CLC9_9ZZZZ</name>
<gene>
    <name evidence="1" type="ORF">CPAV1605_1490</name>
</gene>
<accession>A0A5E8CLC9</accession>